<evidence type="ECO:0008006" key="4">
    <source>
        <dbReference type="Google" id="ProtNLM"/>
    </source>
</evidence>
<evidence type="ECO:0000313" key="2">
    <source>
        <dbReference type="EMBL" id="KRX21472.1"/>
    </source>
</evidence>
<accession>A0A0V0S403</accession>
<feature type="signal peptide" evidence="1">
    <location>
        <begin position="1"/>
        <end position="22"/>
    </location>
</feature>
<dbReference type="EMBL" id="JYDL01000039">
    <property type="protein sequence ID" value="KRX21472.1"/>
    <property type="molecule type" value="Genomic_DNA"/>
</dbReference>
<gene>
    <name evidence="2" type="ORF">T07_11475</name>
</gene>
<proteinExistence type="predicted"/>
<dbReference type="Proteomes" id="UP000054630">
    <property type="component" value="Unassembled WGS sequence"/>
</dbReference>
<feature type="chain" id="PRO_5006868297" description="Secreted protein" evidence="1">
    <location>
        <begin position="23"/>
        <end position="116"/>
    </location>
</feature>
<organism evidence="2 3">
    <name type="scientific">Trichinella nelsoni</name>
    <dbReference type="NCBI Taxonomy" id="6336"/>
    <lineage>
        <taxon>Eukaryota</taxon>
        <taxon>Metazoa</taxon>
        <taxon>Ecdysozoa</taxon>
        <taxon>Nematoda</taxon>
        <taxon>Enoplea</taxon>
        <taxon>Dorylaimia</taxon>
        <taxon>Trichinellida</taxon>
        <taxon>Trichinellidae</taxon>
        <taxon>Trichinella</taxon>
    </lineage>
</organism>
<protein>
    <recommendedName>
        <fullName evidence="4">Secreted protein</fullName>
    </recommendedName>
</protein>
<evidence type="ECO:0000313" key="3">
    <source>
        <dbReference type="Proteomes" id="UP000054630"/>
    </source>
</evidence>
<name>A0A0V0S403_9BILA</name>
<evidence type="ECO:0000256" key="1">
    <source>
        <dbReference type="SAM" id="SignalP"/>
    </source>
</evidence>
<reference evidence="2 3" key="1">
    <citation type="submission" date="2015-01" db="EMBL/GenBank/DDBJ databases">
        <title>Evolution of Trichinella species and genotypes.</title>
        <authorList>
            <person name="Korhonen P.K."/>
            <person name="Edoardo P."/>
            <person name="Giuseppe L.R."/>
            <person name="Gasser R.B."/>
        </authorList>
    </citation>
    <scope>NUCLEOTIDE SEQUENCE [LARGE SCALE GENOMIC DNA]</scope>
    <source>
        <strain evidence="2">ISS37</strain>
    </source>
</reference>
<dbReference type="AlphaFoldDB" id="A0A0V0S403"/>
<comment type="caution">
    <text evidence="2">The sequence shown here is derived from an EMBL/GenBank/DDBJ whole genome shotgun (WGS) entry which is preliminary data.</text>
</comment>
<sequence>MRGGNSVLIWSMILVQSGGQLADSSLDIDANAISASPTHSSSGAAERKIIVFKRNNVATPSLSRGVNVAARQTERLRCAAAGVQSSTPNIRPPGPHFRRHLVTGLIHCITVRPTSR</sequence>
<keyword evidence="3" id="KW-1185">Reference proteome</keyword>
<dbReference type="OrthoDB" id="5913917at2759"/>
<keyword evidence="1" id="KW-0732">Signal</keyword>